<gene>
    <name evidence="1" type="ORF">FIM25_04370</name>
</gene>
<evidence type="ECO:0000313" key="2">
    <source>
        <dbReference type="Proteomes" id="UP000321899"/>
    </source>
</evidence>
<protein>
    <submittedName>
        <fullName evidence="1">Uncharacterized protein</fullName>
    </submittedName>
</protein>
<sequence length="112" mass="13154">MKTENISEEMIERLYWAAVHFRDFIAMQPDASPVIWCGDRKSWVVNMPHYKSACEAVREFEMEVYGKKPRFRLIFMGSKIPDFENSEKEDELFLKKLESMRWTVPLGGGSKA</sequence>
<proteinExistence type="predicted"/>
<keyword evidence="2" id="KW-1185">Reference proteome</keyword>
<evidence type="ECO:0000313" key="1">
    <source>
        <dbReference type="EMBL" id="TYT75679.1"/>
    </source>
</evidence>
<dbReference type="RefSeq" id="WP_139446694.1">
    <property type="nucleotide sequence ID" value="NZ_VDMB01000003.1"/>
</dbReference>
<dbReference type="OrthoDB" id="9832477at2"/>
<accession>A0A5Q4VDA5</accession>
<reference evidence="1 2" key="1">
    <citation type="submission" date="2019-06" db="EMBL/GenBank/DDBJ databases">
        <title>Desulfobotulus mexicanus sp. nov., a novel sulfate-reducing bacterium isolated from the sediment of an alkaline crater lake in Mexico.</title>
        <authorList>
            <person name="Hirschler-Rea A."/>
        </authorList>
    </citation>
    <scope>NUCLEOTIDE SEQUENCE [LARGE SCALE GENOMIC DNA]</scope>
    <source>
        <strain evidence="1 2">PAR22N</strain>
    </source>
</reference>
<dbReference type="Proteomes" id="UP000321899">
    <property type="component" value="Unassembled WGS sequence"/>
</dbReference>
<dbReference type="EMBL" id="VDMB01000003">
    <property type="protein sequence ID" value="TYT75679.1"/>
    <property type="molecule type" value="Genomic_DNA"/>
</dbReference>
<name>A0A5Q4VDA5_9BACT</name>
<organism evidence="1 2">
    <name type="scientific">Desulfobotulus mexicanus</name>
    <dbReference type="NCBI Taxonomy" id="2586642"/>
    <lineage>
        <taxon>Bacteria</taxon>
        <taxon>Pseudomonadati</taxon>
        <taxon>Thermodesulfobacteriota</taxon>
        <taxon>Desulfobacteria</taxon>
        <taxon>Desulfobacterales</taxon>
        <taxon>Desulfobacteraceae</taxon>
        <taxon>Desulfobotulus</taxon>
    </lineage>
</organism>
<comment type="caution">
    <text evidence="1">The sequence shown here is derived from an EMBL/GenBank/DDBJ whole genome shotgun (WGS) entry which is preliminary data.</text>
</comment>
<dbReference type="AlphaFoldDB" id="A0A5Q4VDA5"/>